<name>A0ACC2XKP1_9TREE</name>
<dbReference type="Proteomes" id="UP001234202">
    <property type="component" value="Unassembled WGS sequence"/>
</dbReference>
<gene>
    <name evidence="1" type="ORF">QFC24_003393</name>
</gene>
<keyword evidence="2" id="KW-1185">Reference proteome</keyword>
<accession>A0ACC2XKP1</accession>
<comment type="caution">
    <text evidence="1">The sequence shown here is derived from an EMBL/GenBank/DDBJ whole genome shotgun (WGS) entry which is preliminary data.</text>
</comment>
<sequence>MSTITVLDPPPVAEPVYIFKKVFFLLFALHQRLTLRLQSNPQEKIPQVPDVSVLPMFVDNVLPTMCVHLGFVDLSECSVPALRAWGTAATAVATTTTTTVAAEETEGGKKKIIEGPSLSREEAYIVRAASLDAGRVAVERAHALAAASEGDGDDGLGWLADMTEADLGKSLPSSINLSSKHGYLWSVAKDDPELRKVPRMVELGTIMY</sequence>
<reference evidence="1" key="1">
    <citation type="submission" date="2023-04" db="EMBL/GenBank/DDBJ databases">
        <title>Draft Genome sequencing of Naganishia species isolated from polar environments using Oxford Nanopore Technology.</title>
        <authorList>
            <person name="Leo P."/>
            <person name="Venkateswaran K."/>
        </authorList>
    </citation>
    <scope>NUCLEOTIDE SEQUENCE</scope>
    <source>
        <strain evidence="1">DBVPG 5303</strain>
    </source>
</reference>
<evidence type="ECO:0000313" key="1">
    <source>
        <dbReference type="EMBL" id="KAJ9124600.1"/>
    </source>
</evidence>
<proteinExistence type="predicted"/>
<evidence type="ECO:0000313" key="2">
    <source>
        <dbReference type="Proteomes" id="UP001234202"/>
    </source>
</evidence>
<organism evidence="1 2">
    <name type="scientific">Naganishia onofrii</name>
    <dbReference type="NCBI Taxonomy" id="1851511"/>
    <lineage>
        <taxon>Eukaryota</taxon>
        <taxon>Fungi</taxon>
        <taxon>Dikarya</taxon>
        <taxon>Basidiomycota</taxon>
        <taxon>Agaricomycotina</taxon>
        <taxon>Tremellomycetes</taxon>
        <taxon>Filobasidiales</taxon>
        <taxon>Filobasidiaceae</taxon>
        <taxon>Naganishia</taxon>
    </lineage>
</organism>
<dbReference type="EMBL" id="JASBWV010000010">
    <property type="protein sequence ID" value="KAJ9124600.1"/>
    <property type="molecule type" value="Genomic_DNA"/>
</dbReference>
<protein>
    <submittedName>
        <fullName evidence="1">Uncharacterized protein</fullName>
    </submittedName>
</protein>